<dbReference type="EMBL" id="LLXL01006061">
    <property type="protein sequence ID" value="PKK56177.1"/>
    <property type="molecule type" value="Genomic_DNA"/>
</dbReference>
<sequence>MSFKRHYHRSHAEKFLNLPEENIVYKVPEDNKIIEELIYLFKNTDKENMDLEKINDSDKIPVISTSTAIASLETVRMFLLQQKNVKKYVKLVEKIEKFFRVKKTNSLHQTNINTYFH</sequence>
<evidence type="ECO:0000313" key="2">
    <source>
        <dbReference type="Proteomes" id="UP000233469"/>
    </source>
</evidence>
<dbReference type="Proteomes" id="UP000233469">
    <property type="component" value="Unassembled WGS sequence"/>
</dbReference>
<reference evidence="1 2" key="1">
    <citation type="submission" date="2016-04" db="EMBL/GenBank/DDBJ databases">
        <title>Genome analyses suggest a sexual origin of heterokaryosis in a supposedly ancient asexual fungus.</title>
        <authorList>
            <person name="Ropars J."/>
            <person name="Sedzielewska K."/>
            <person name="Noel J."/>
            <person name="Charron P."/>
            <person name="Farinelli L."/>
            <person name="Marton T."/>
            <person name="Kruger M."/>
            <person name="Pelin A."/>
            <person name="Brachmann A."/>
            <person name="Corradi N."/>
        </authorList>
    </citation>
    <scope>NUCLEOTIDE SEQUENCE [LARGE SCALE GENOMIC DNA]</scope>
    <source>
        <strain evidence="1 2">C2</strain>
    </source>
</reference>
<gene>
    <name evidence="1" type="ORF">RhiirC2_800580</name>
</gene>
<dbReference type="AlphaFoldDB" id="A0A2N1M3F0"/>
<comment type="caution">
    <text evidence="1">The sequence shown here is derived from an EMBL/GenBank/DDBJ whole genome shotgun (WGS) entry which is preliminary data.</text>
</comment>
<organism evidence="1 2">
    <name type="scientific">Rhizophagus irregularis</name>
    <dbReference type="NCBI Taxonomy" id="588596"/>
    <lineage>
        <taxon>Eukaryota</taxon>
        <taxon>Fungi</taxon>
        <taxon>Fungi incertae sedis</taxon>
        <taxon>Mucoromycota</taxon>
        <taxon>Glomeromycotina</taxon>
        <taxon>Glomeromycetes</taxon>
        <taxon>Glomerales</taxon>
        <taxon>Glomeraceae</taxon>
        <taxon>Rhizophagus</taxon>
    </lineage>
</organism>
<name>A0A2N1M3F0_9GLOM</name>
<protein>
    <submittedName>
        <fullName evidence="1">Uncharacterized protein</fullName>
    </submittedName>
</protein>
<dbReference type="VEuPathDB" id="FungiDB:FUN_018376"/>
<accession>A0A2N1M3F0</accession>
<proteinExistence type="predicted"/>
<reference evidence="1 2" key="2">
    <citation type="submission" date="2017-10" db="EMBL/GenBank/DDBJ databases">
        <title>Extensive intraspecific genome diversity in a model arbuscular mycorrhizal fungus.</title>
        <authorList>
            <person name="Chen E.C.H."/>
            <person name="Morin E."/>
            <person name="Baudet D."/>
            <person name="Noel J."/>
            <person name="Ndikumana S."/>
            <person name="Charron P."/>
            <person name="St-Onge C."/>
            <person name="Giorgi J."/>
            <person name="Grigoriev I.V."/>
            <person name="Roux C."/>
            <person name="Martin F.M."/>
            <person name="Corradi N."/>
        </authorList>
    </citation>
    <scope>NUCLEOTIDE SEQUENCE [LARGE SCALE GENOMIC DNA]</scope>
    <source>
        <strain evidence="1 2">C2</strain>
    </source>
</reference>
<evidence type="ECO:0000313" key="1">
    <source>
        <dbReference type="EMBL" id="PKK56177.1"/>
    </source>
</evidence>